<accession>A0ABM6IUF4</accession>
<evidence type="ECO:0000256" key="5">
    <source>
        <dbReference type="ARBA" id="ARBA00022984"/>
    </source>
</evidence>
<evidence type="ECO:0000256" key="1">
    <source>
        <dbReference type="ARBA" id="ARBA00004496"/>
    </source>
</evidence>
<name>A0ABM6IUF4_9BACL</name>
<evidence type="ECO:0000256" key="8">
    <source>
        <dbReference type="ARBA" id="ARBA00039074"/>
    </source>
</evidence>
<evidence type="ECO:0000259" key="12">
    <source>
        <dbReference type="Pfam" id="PF13480"/>
    </source>
</evidence>
<dbReference type="PANTHER" id="PTHR36174:SF1">
    <property type="entry name" value="LIPID II:GLYCINE GLYCYLTRANSFERASE"/>
    <property type="match status" value="1"/>
</dbReference>
<keyword evidence="5" id="KW-0573">Peptidoglycan synthesis</keyword>
<evidence type="ECO:0000313" key="14">
    <source>
        <dbReference type="Proteomes" id="UP000189661"/>
    </source>
</evidence>
<organism evidence="13 14">
    <name type="scientific">Planococcus faecalis</name>
    <dbReference type="NCBI Taxonomy" id="1598147"/>
    <lineage>
        <taxon>Bacteria</taxon>
        <taxon>Bacillati</taxon>
        <taxon>Bacillota</taxon>
        <taxon>Bacilli</taxon>
        <taxon>Bacillales</taxon>
        <taxon>Caryophanaceae</taxon>
        <taxon>Planococcus</taxon>
    </lineage>
</organism>
<dbReference type="Gene3D" id="3.40.630.30">
    <property type="match status" value="1"/>
</dbReference>
<sequence length="345" mass="40939">MLSIIDFQDNQKWDEVVKSFENYEVNYLNGYVNAFYRQGDGEPLLVYYNDNETRAINVIMKRDISKIEDLTNKIPANTWFDLSTPYGYGGFLIEGKNYEKVNKAYEKYCKEEGFICEFVRFHLINEYHLKYNGEIETNTRNVVRDLEVPLDLMFMDFEHKVRKSIKKANKAELEIEVDLDGKRLNEFLSIYYGTMDRSNANKTFYYPKEFFENLNKMENNFVYLHVWYQKKIISTELVIFGSENCYSFLGGTDREYFHLSANNYLKYEIIKWAKEKGLKRFILGGGYGADDGIFKYKKSFAPNGVCSFYVGKKVFNEEKYNELVQMRNEDMGFESDNLFFPKYRA</sequence>
<dbReference type="InterPro" id="IPR050644">
    <property type="entry name" value="PG_Glycine_Bridge_Synth"/>
</dbReference>
<keyword evidence="6" id="KW-0012">Acyltransferase</keyword>
<evidence type="ECO:0000256" key="3">
    <source>
        <dbReference type="ARBA" id="ARBA00022679"/>
    </source>
</evidence>
<evidence type="ECO:0000313" key="13">
    <source>
        <dbReference type="EMBL" id="AQU80222.1"/>
    </source>
</evidence>
<evidence type="ECO:0000256" key="4">
    <source>
        <dbReference type="ARBA" id="ARBA00022960"/>
    </source>
</evidence>
<dbReference type="InterPro" id="IPR016181">
    <property type="entry name" value="Acyl_CoA_acyltransferase"/>
</dbReference>
<dbReference type="EMBL" id="CP019401">
    <property type="protein sequence ID" value="AQU80222.1"/>
    <property type="molecule type" value="Genomic_DNA"/>
</dbReference>
<proteinExistence type="inferred from homology"/>
<reference evidence="13 14" key="1">
    <citation type="submission" date="2017-01" db="EMBL/GenBank/DDBJ databases">
        <title>Planococcus faecalis genome complete sequence.</title>
        <authorList>
            <person name="Lee P.C."/>
        </authorList>
    </citation>
    <scope>NUCLEOTIDE SEQUENCE [LARGE SCALE GENOMIC DNA]</scope>
    <source>
        <strain evidence="13 14">AJ003</strain>
    </source>
</reference>
<dbReference type="Pfam" id="PF13480">
    <property type="entry name" value="Acetyltransf_6"/>
    <property type="match status" value="1"/>
</dbReference>
<evidence type="ECO:0000256" key="11">
    <source>
        <dbReference type="ARBA" id="ARBA00048654"/>
    </source>
</evidence>
<keyword evidence="7" id="KW-0961">Cell wall biogenesis/degradation</keyword>
<keyword evidence="14" id="KW-1185">Reference proteome</keyword>
<keyword evidence="4" id="KW-0133">Cell shape</keyword>
<evidence type="ECO:0000256" key="6">
    <source>
        <dbReference type="ARBA" id="ARBA00023315"/>
    </source>
</evidence>
<dbReference type="RefSeq" id="WP_078080649.1">
    <property type="nucleotide sequence ID" value="NZ_CP019401.1"/>
</dbReference>
<dbReference type="PROSITE" id="PS51191">
    <property type="entry name" value="FEMABX"/>
    <property type="match status" value="1"/>
</dbReference>
<comment type="similarity">
    <text evidence="2">Belongs to the FemABX family.</text>
</comment>
<protein>
    <recommendedName>
        <fullName evidence="9">Lipid II:glycine glycyltransferase</fullName>
        <ecNumber evidence="8">2.3.2.16</ecNumber>
    </recommendedName>
    <alternativeName>
        <fullName evidence="10">Factor essential for expression of methicillin resistance X</fullName>
    </alternativeName>
</protein>
<dbReference type="PANTHER" id="PTHR36174">
    <property type="entry name" value="LIPID II:GLYCINE GLYCYLTRANSFERASE"/>
    <property type="match status" value="1"/>
</dbReference>
<keyword evidence="3" id="KW-0808">Transferase</keyword>
<evidence type="ECO:0000256" key="9">
    <source>
        <dbReference type="ARBA" id="ARBA00040679"/>
    </source>
</evidence>
<comment type="catalytic activity">
    <reaction evidence="11">
        <text>beta-D-GlcNAc-(1-&gt;4)-Mur2Ac(oyl-L-Ala-D-isoglutaminyl-L-Lys-D-Ala-D-Ala)-di-trans,octa-cis-undecaprenyl diphosphate + glycyl-tRNA(Gly) = beta-D-GlcNAc-(1-&gt;4)-Mur2Ac(oyl-L-Ala-D-isoglutaminyl-L-Lys-(N(6)-Gly)-D-Ala-D-Ala)-di-trans,octa-cis-undecaprenyl diphosphate + tRNA(Gly) + H(+)</text>
        <dbReference type="Rhea" id="RHEA:30435"/>
        <dbReference type="Rhea" id="RHEA-COMP:9664"/>
        <dbReference type="Rhea" id="RHEA-COMP:9683"/>
        <dbReference type="ChEBI" id="CHEBI:15378"/>
        <dbReference type="ChEBI" id="CHEBI:62233"/>
        <dbReference type="ChEBI" id="CHEBI:62234"/>
        <dbReference type="ChEBI" id="CHEBI:78442"/>
        <dbReference type="ChEBI" id="CHEBI:78522"/>
        <dbReference type="EC" id="2.3.2.16"/>
    </reaction>
</comment>
<gene>
    <name evidence="13" type="ORF">AJGP001_13475</name>
</gene>
<dbReference type="InterPro" id="IPR003447">
    <property type="entry name" value="FEMABX"/>
</dbReference>
<evidence type="ECO:0000256" key="10">
    <source>
        <dbReference type="ARBA" id="ARBA00042933"/>
    </source>
</evidence>
<dbReference type="EC" id="2.3.2.16" evidence="8"/>
<feature type="domain" description="BioF2-like acetyltransferase" evidence="12">
    <location>
        <begin position="158"/>
        <end position="287"/>
    </location>
</feature>
<dbReference type="InterPro" id="IPR038740">
    <property type="entry name" value="BioF2-like_GNAT_dom"/>
</dbReference>
<evidence type="ECO:0000256" key="7">
    <source>
        <dbReference type="ARBA" id="ARBA00023316"/>
    </source>
</evidence>
<evidence type="ECO:0000256" key="2">
    <source>
        <dbReference type="ARBA" id="ARBA00009943"/>
    </source>
</evidence>
<dbReference type="Proteomes" id="UP000189661">
    <property type="component" value="Chromosome"/>
</dbReference>
<dbReference type="SUPFAM" id="SSF55729">
    <property type="entry name" value="Acyl-CoA N-acyltransferases (Nat)"/>
    <property type="match status" value="1"/>
</dbReference>
<comment type="subcellular location">
    <subcellularLocation>
        <location evidence="1">Cytoplasm</location>
    </subcellularLocation>
</comment>